<evidence type="ECO:0000313" key="2">
    <source>
        <dbReference type="Proteomes" id="UP000279275"/>
    </source>
</evidence>
<organism evidence="1 2">
    <name type="scientific">Nocardia stercoris</name>
    <dbReference type="NCBI Taxonomy" id="2483361"/>
    <lineage>
        <taxon>Bacteria</taxon>
        <taxon>Bacillati</taxon>
        <taxon>Actinomycetota</taxon>
        <taxon>Actinomycetes</taxon>
        <taxon>Mycobacteriales</taxon>
        <taxon>Nocardiaceae</taxon>
        <taxon>Nocardia</taxon>
    </lineage>
</organism>
<sequence>MTVRDESTALQAEFTHLEEEHGTSTLGALVADSGIGIGEWDRMYSIYATTGNILNQRLGTDLRWSGLPFDDSDVQVFMNKGKVVYAFLDRTPRHNVENLKYATPQSVVQARKFTPKPWDGGYQPPDYWRAEIESFAP</sequence>
<gene>
    <name evidence="1" type="ORF">EBN03_14770</name>
</gene>
<comment type="caution">
    <text evidence="1">The sequence shown here is derived from an EMBL/GenBank/DDBJ whole genome shotgun (WGS) entry which is preliminary data.</text>
</comment>
<dbReference type="EMBL" id="RFFH01000005">
    <property type="protein sequence ID" value="RMI32250.1"/>
    <property type="molecule type" value="Genomic_DNA"/>
</dbReference>
<proteinExistence type="predicted"/>
<protein>
    <submittedName>
        <fullName evidence="1">Uncharacterized protein</fullName>
    </submittedName>
</protein>
<reference evidence="1 2" key="1">
    <citation type="submission" date="2018-10" db="EMBL/GenBank/DDBJ databases">
        <title>Isolation from cow dung.</title>
        <authorList>
            <person name="Ling L."/>
        </authorList>
    </citation>
    <scope>NUCLEOTIDE SEQUENCE [LARGE SCALE GENOMIC DNA]</scope>
    <source>
        <strain evidence="1 2">NEAU-LL90</strain>
    </source>
</reference>
<accession>A0A3M2L696</accession>
<dbReference type="Proteomes" id="UP000279275">
    <property type="component" value="Unassembled WGS sequence"/>
</dbReference>
<keyword evidence="2" id="KW-1185">Reference proteome</keyword>
<evidence type="ECO:0000313" key="1">
    <source>
        <dbReference type="EMBL" id="RMI32250.1"/>
    </source>
</evidence>
<name>A0A3M2L696_9NOCA</name>
<dbReference type="AlphaFoldDB" id="A0A3M2L696"/>